<evidence type="ECO:0000313" key="7">
    <source>
        <dbReference type="EMBL" id="MBE9221122.1"/>
    </source>
</evidence>
<protein>
    <submittedName>
        <fullName evidence="7">FAD-dependent oxidoreductase</fullName>
    </submittedName>
</protein>
<accession>A0ABR9UZU2</accession>
<dbReference type="InterPro" id="IPR036188">
    <property type="entry name" value="FAD/NAD-bd_sf"/>
</dbReference>
<dbReference type="Pfam" id="PF07992">
    <property type="entry name" value="Pyr_redox_2"/>
    <property type="match status" value="1"/>
</dbReference>
<keyword evidence="4" id="KW-0274">FAD</keyword>
<evidence type="ECO:0000313" key="8">
    <source>
        <dbReference type="Proteomes" id="UP000654604"/>
    </source>
</evidence>
<organism evidence="7 8">
    <name type="scientific">Cyanobacterium stanieri LEGE 03274</name>
    <dbReference type="NCBI Taxonomy" id="1828756"/>
    <lineage>
        <taxon>Bacteria</taxon>
        <taxon>Bacillati</taxon>
        <taxon>Cyanobacteriota</taxon>
        <taxon>Cyanophyceae</taxon>
        <taxon>Oscillatoriophycideae</taxon>
        <taxon>Chroococcales</taxon>
        <taxon>Geminocystaceae</taxon>
        <taxon>Cyanobacterium</taxon>
    </lineage>
</organism>
<dbReference type="InterPro" id="IPR051169">
    <property type="entry name" value="NADH-Q_oxidoreductase"/>
</dbReference>
<comment type="similarity">
    <text evidence="2">Belongs to the NADH dehydrogenase family.</text>
</comment>
<dbReference type="InterPro" id="IPR023753">
    <property type="entry name" value="FAD/NAD-binding_dom"/>
</dbReference>
<comment type="cofactor">
    <cofactor evidence="1">
        <name>FAD</name>
        <dbReference type="ChEBI" id="CHEBI:57692"/>
    </cofactor>
</comment>
<dbReference type="PANTHER" id="PTHR42913:SF9">
    <property type="entry name" value="SLR1591 PROTEIN"/>
    <property type="match status" value="1"/>
</dbReference>
<keyword evidence="3" id="KW-0285">Flavoprotein</keyword>
<name>A0ABR9UZU2_9CHRO</name>
<evidence type="ECO:0000259" key="6">
    <source>
        <dbReference type="Pfam" id="PF07992"/>
    </source>
</evidence>
<gene>
    <name evidence="7" type="ORF">IQ215_00270</name>
</gene>
<evidence type="ECO:0000256" key="3">
    <source>
        <dbReference type="ARBA" id="ARBA00022630"/>
    </source>
</evidence>
<dbReference type="NCBIfam" id="TIGR03169">
    <property type="entry name" value="Nterm_to_SelD"/>
    <property type="match status" value="1"/>
</dbReference>
<reference evidence="7 8" key="1">
    <citation type="submission" date="2020-10" db="EMBL/GenBank/DDBJ databases">
        <authorList>
            <person name="Castelo-Branco R."/>
            <person name="Eusebio N."/>
            <person name="Adriana R."/>
            <person name="Vieira A."/>
            <person name="Brugerolle De Fraissinette N."/>
            <person name="Rezende De Castro R."/>
            <person name="Schneider M.P."/>
            <person name="Vasconcelos V."/>
            <person name="Leao P.N."/>
        </authorList>
    </citation>
    <scope>NUCLEOTIDE SEQUENCE [LARGE SCALE GENOMIC DNA]</scope>
    <source>
        <strain evidence="7 8">LEGE 03274</strain>
    </source>
</reference>
<feature type="domain" description="FAD/NAD(P)-binding" evidence="6">
    <location>
        <begin position="3"/>
        <end position="294"/>
    </location>
</feature>
<evidence type="ECO:0000256" key="4">
    <source>
        <dbReference type="ARBA" id="ARBA00022827"/>
    </source>
</evidence>
<dbReference type="Proteomes" id="UP000654604">
    <property type="component" value="Unassembled WGS sequence"/>
</dbReference>
<dbReference type="PROSITE" id="PS00626">
    <property type="entry name" value="RCC1_2"/>
    <property type="match status" value="1"/>
</dbReference>
<dbReference type="PANTHER" id="PTHR42913">
    <property type="entry name" value="APOPTOSIS-INDUCING FACTOR 1"/>
    <property type="match status" value="1"/>
</dbReference>
<comment type="caution">
    <text evidence="7">The sequence shown here is derived from an EMBL/GenBank/DDBJ whole genome shotgun (WGS) entry which is preliminary data.</text>
</comment>
<proteinExistence type="inferred from homology"/>
<dbReference type="EMBL" id="JADEWC010000001">
    <property type="protein sequence ID" value="MBE9221122.1"/>
    <property type="molecule type" value="Genomic_DNA"/>
</dbReference>
<evidence type="ECO:0000256" key="2">
    <source>
        <dbReference type="ARBA" id="ARBA00005272"/>
    </source>
</evidence>
<dbReference type="Gene3D" id="3.50.50.100">
    <property type="match status" value="1"/>
</dbReference>
<dbReference type="RefSeq" id="WP_193799323.1">
    <property type="nucleotide sequence ID" value="NZ_JADEWC010000001.1"/>
</dbReference>
<dbReference type="SUPFAM" id="SSF51905">
    <property type="entry name" value="FAD/NAD(P)-binding domain"/>
    <property type="match status" value="2"/>
</dbReference>
<evidence type="ECO:0000256" key="1">
    <source>
        <dbReference type="ARBA" id="ARBA00001974"/>
    </source>
</evidence>
<dbReference type="InterPro" id="IPR017584">
    <property type="entry name" value="Pyridine_nucleo_diS_OxRdtase_N"/>
</dbReference>
<evidence type="ECO:0000256" key="5">
    <source>
        <dbReference type="ARBA" id="ARBA00023002"/>
    </source>
</evidence>
<keyword evidence="5" id="KW-0560">Oxidoreductase</keyword>
<dbReference type="InterPro" id="IPR000408">
    <property type="entry name" value="Reg_chr_condens"/>
</dbReference>
<sequence>MTKLVLIGGGHSHAIALKMYYDNPIKNIEIILINEVKNTPYSGMLPAYIAGYYNFEQTHINLEKLSKKTKIKLIIDQVININPKQQKVICKSGKIIPYDYLSIDIGSPPKQSRIKGATEYSIPAKPVSTLLKEWDKIISKCHQTNQENINLNIIGAGAGGVELALNMFQKLTNLNTIKKVNITVISRNETILRNYNQLAINIVSKILKNKGIKVIFNTEIIEILPNAIITQKKEKISSDYTFLVTNPSPAPWLKNTEITLDEQGFILISNTLQSVSHKNIFATGDIATIKNYPCPKAGVFAVRQGKPLYQNWKLIVQGKNLQPYYPQSLYLSLIGTGNQKAVAIWGNLAYHSSWLWWLKDYIDKKFMKQFSI</sequence>
<keyword evidence="8" id="KW-1185">Reference proteome</keyword>